<reference evidence="1" key="1">
    <citation type="submission" date="2020-10" db="EMBL/GenBank/DDBJ databases">
        <title>Ca. Dormibacterota MAGs.</title>
        <authorList>
            <person name="Montgomery K."/>
        </authorList>
    </citation>
    <scope>NUCLEOTIDE SEQUENCE [LARGE SCALE GENOMIC DNA]</scope>
    <source>
        <strain evidence="1">SC8812_S17_10</strain>
    </source>
</reference>
<dbReference type="SUPFAM" id="SSF51735">
    <property type="entry name" value="NAD(P)-binding Rossmann-fold domains"/>
    <property type="match status" value="1"/>
</dbReference>
<sequence length="239" mass="24722">MPRSIAVFGAGPALGRAVAHRYAREGYAVVLVARRRAPLEQAAAELASMGTTAHAITADLSDIDTIPALVRGISGLVGDLDVLYYGAAADGFIPAVELTPGRAKDLMPLGVYAPLALMQAFLPAMLARGDGAILTAQGASALHGTPHIAGGFALAAQRNYLQCLHTEVAGQGVYVGGLYIGAAIENSLFHAEREAARAAGAEVPEMPDVDPALLADMLWAMHSAKDPAEATYPEGLLSR</sequence>
<protein>
    <submittedName>
        <fullName evidence="1">SDR family NAD(P)-dependent oxidoreductase</fullName>
    </submittedName>
</protein>
<keyword evidence="2" id="KW-1185">Reference proteome</keyword>
<dbReference type="InterPro" id="IPR036291">
    <property type="entry name" value="NAD(P)-bd_dom_sf"/>
</dbReference>
<accession>A0A934K2M0</accession>
<dbReference type="AlphaFoldDB" id="A0A934K2M0"/>
<comment type="caution">
    <text evidence="1">The sequence shown here is derived from an EMBL/GenBank/DDBJ whole genome shotgun (WGS) entry which is preliminary data.</text>
</comment>
<proteinExistence type="predicted"/>
<dbReference type="PANTHER" id="PTHR43431:SF7">
    <property type="entry name" value="OXIDOREDUCTASE, SHORT CHAIN DEHYDROGENASE_REDUCTASE FAMILY (AFU_ORTHOLOGUE AFUA_5G14000)"/>
    <property type="match status" value="1"/>
</dbReference>
<organism evidence="1 2">
    <name type="scientific">Candidatus Nephthysia bennettiae</name>
    <dbReference type="NCBI Taxonomy" id="3127016"/>
    <lineage>
        <taxon>Bacteria</taxon>
        <taxon>Bacillati</taxon>
        <taxon>Candidatus Dormiibacterota</taxon>
        <taxon>Candidatus Dormibacteria</taxon>
        <taxon>Candidatus Dormibacterales</taxon>
        <taxon>Candidatus Dormibacteraceae</taxon>
        <taxon>Candidatus Nephthysia</taxon>
    </lineage>
</organism>
<dbReference type="Pfam" id="PF00106">
    <property type="entry name" value="adh_short"/>
    <property type="match status" value="1"/>
</dbReference>
<dbReference type="PANTHER" id="PTHR43431">
    <property type="entry name" value="OXIDOREDUCTASE, SHORT CHAIN DEHYDROGENASE/REDUCTASE FAMILY (AFU_ORTHOLOGUE AFUA_5G14000)"/>
    <property type="match status" value="1"/>
</dbReference>
<name>A0A934K2M0_9BACT</name>
<dbReference type="Gene3D" id="3.40.50.720">
    <property type="entry name" value="NAD(P)-binding Rossmann-like Domain"/>
    <property type="match status" value="1"/>
</dbReference>
<evidence type="ECO:0000313" key="1">
    <source>
        <dbReference type="EMBL" id="MBJ7597764.1"/>
    </source>
</evidence>
<dbReference type="Proteomes" id="UP000612893">
    <property type="component" value="Unassembled WGS sequence"/>
</dbReference>
<dbReference type="EMBL" id="JAEKNR010000076">
    <property type="protein sequence ID" value="MBJ7597764.1"/>
    <property type="molecule type" value="Genomic_DNA"/>
</dbReference>
<dbReference type="InterPro" id="IPR002347">
    <property type="entry name" value="SDR_fam"/>
</dbReference>
<gene>
    <name evidence="1" type="ORF">JF922_06730</name>
</gene>
<evidence type="ECO:0000313" key="2">
    <source>
        <dbReference type="Proteomes" id="UP000612893"/>
    </source>
</evidence>